<dbReference type="Pfam" id="PF07374">
    <property type="entry name" value="DUF1492"/>
    <property type="match status" value="1"/>
</dbReference>
<protein>
    <recommendedName>
        <fullName evidence="2">DUF1492 domain-containing protein</fullName>
    </recommendedName>
</protein>
<sequence length="141" mass="16358">MNAKTYLRQVEVLDHRIDSKIAILGNLKEMATKTTSVMSDVVVCRTRNNHSMEDVIVKIVDMQEQINRDIDRLVDLKREIMERIQAVPDQRLQSILELHYICGKTWEDIAAELGCTTSNVFKMHARALQEIEVPDFIENFQ</sequence>
<name>W0FHK7_9BACT</name>
<proteinExistence type="predicted"/>
<dbReference type="InterPro" id="IPR036388">
    <property type="entry name" value="WH-like_DNA-bd_sf"/>
</dbReference>
<dbReference type="AlphaFoldDB" id="W0FHK7"/>
<evidence type="ECO:0000313" key="1">
    <source>
        <dbReference type="EMBL" id="AHF24203.1"/>
    </source>
</evidence>
<evidence type="ECO:0008006" key="2">
    <source>
        <dbReference type="Google" id="ProtNLM"/>
    </source>
</evidence>
<dbReference type="InterPro" id="IPR010861">
    <property type="entry name" value="DUF1492"/>
</dbReference>
<organism evidence="1">
    <name type="scientific">uncultured bacterium Contig160</name>
    <dbReference type="NCBI Taxonomy" id="1393469"/>
    <lineage>
        <taxon>Bacteria</taxon>
        <taxon>environmental samples</taxon>
    </lineage>
</organism>
<dbReference type="InterPro" id="IPR013324">
    <property type="entry name" value="RNA_pol_sigma_r3/r4-like"/>
</dbReference>
<accession>W0FHK7</accession>
<dbReference type="Gene3D" id="1.10.10.10">
    <property type="entry name" value="Winged helix-like DNA-binding domain superfamily/Winged helix DNA-binding domain"/>
    <property type="match status" value="1"/>
</dbReference>
<reference evidence="1" key="1">
    <citation type="journal article" date="2013" name="PLoS ONE">
        <title>Metagenomic insights into the carbohydrate-active enzymes carried by the microorganisms adhering to solid digesta in the rumen of cows.</title>
        <authorList>
            <person name="Wang L."/>
            <person name="Hatem A."/>
            <person name="Catalyurek U.V."/>
            <person name="Morrison M."/>
            <person name="Yu Z."/>
        </authorList>
    </citation>
    <scope>NUCLEOTIDE SEQUENCE</scope>
</reference>
<dbReference type="EMBL" id="KC246787">
    <property type="protein sequence ID" value="AHF24203.1"/>
    <property type="molecule type" value="Genomic_DNA"/>
</dbReference>
<dbReference type="SUPFAM" id="SSF88659">
    <property type="entry name" value="Sigma3 and sigma4 domains of RNA polymerase sigma factors"/>
    <property type="match status" value="1"/>
</dbReference>